<evidence type="ECO:0000256" key="1">
    <source>
        <dbReference type="SAM" id="MobiDB-lite"/>
    </source>
</evidence>
<dbReference type="InterPro" id="IPR043504">
    <property type="entry name" value="Peptidase_S1_PA_chymotrypsin"/>
</dbReference>
<feature type="domain" description="Anaphase-promoting complex subunit 5" evidence="2">
    <location>
        <begin position="981"/>
        <end position="1002"/>
    </location>
</feature>
<accession>A0ABU0WT46</accession>
<dbReference type="SUPFAM" id="SSF48452">
    <property type="entry name" value="TPR-like"/>
    <property type="match status" value="3"/>
</dbReference>
<proteinExistence type="predicted"/>
<dbReference type="SUPFAM" id="SSF50494">
    <property type="entry name" value="Trypsin-like serine proteases"/>
    <property type="match status" value="1"/>
</dbReference>
<reference evidence="4 5" key="1">
    <citation type="submission" date="2017-06" db="EMBL/GenBank/DDBJ databases">
        <title>Cultured bacterium strain Saccharothrix yanglingensis Hhs.015.</title>
        <authorList>
            <person name="Xia Y."/>
        </authorList>
    </citation>
    <scope>NUCLEOTIDE SEQUENCE [LARGE SCALE GENOMIC DNA]</scope>
    <source>
        <strain evidence="4 5">Hhs.015</strain>
    </source>
</reference>
<dbReference type="SMART" id="SM00028">
    <property type="entry name" value="TPR"/>
    <property type="match status" value="5"/>
</dbReference>
<dbReference type="Pfam" id="PF12862">
    <property type="entry name" value="ANAPC5"/>
    <property type="match status" value="2"/>
</dbReference>
<evidence type="ECO:0008006" key="6">
    <source>
        <dbReference type="Google" id="ProtNLM"/>
    </source>
</evidence>
<dbReference type="Gene3D" id="1.25.40.10">
    <property type="entry name" value="Tetratricopeptide repeat domain"/>
    <property type="match status" value="4"/>
</dbReference>
<dbReference type="EMBL" id="NSDM01000001">
    <property type="protein sequence ID" value="MDQ2582927.1"/>
    <property type="molecule type" value="Genomic_DNA"/>
</dbReference>
<protein>
    <recommendedName>
        <fullName evidence="6">Tetratricopeptide repeat protein</fullName>
    </recommendedName>
</protein>
<name>A0ABU0WT46_9PSEU</name>
<dbReference type="InterPro" id="IPR011990">
    <property type="entry name" value="TPR-like_helical_dom_sf"/>
</dbReference>
<sequence>MVAVTAAGKRGSGYVVGPHLVLTSAHVVGHKGATVRVFRPGGSDTHEGVVVWCGTSAGRDDAALVRIDSRSWLPPSGKDVVWGRVVTELPGLKCEVRGVPERAQRPGEPVDTGQLSGTLNPDDLRITNRHVMAVQGHRPDEGGSPWGGLSGGALFSEGLLIGVVMADEADSGHTRLVAVPSYVLHHDEGFRTVLADHGGGAAGLRPVEFARLAEPPLPLPALLPSPGWLLHPALEVVRFRGRRGELDRLGAWAAVEGFGACLVHGPGGQGKTRLARQFGQELGGGWAVVWLDHRRAEDDLAVIADAAVPTLVVVDYAETRTGQVEALVRAAADHDGGTPLKVLLLARTAGEWWERLRVSSGTASLLLDGSPVIALAPLESEDGGRVDAYREAVEGFSTALLRVRGLPGQAWEQIASRVSREALPGTGQLGALTLHMTALADLLDVGAPPDEPTPAGDVEDRLLDHEQRYWDQAAALPSARLDLARSTLHDAMAAAVLVGADDREQADALLCRIAGLADQQRDRRDAVVQWIASLYPGAGGIPFGAPQPDRLAERFVGRHLQARAELADRLIPGTSPEQAERLLTIYSRAAGHTVFAGLLNDGLSALCVRHIRHLGGDVITVVTQVEYPQPLLQALFQISEALDTSFDLLAALYDRLPLFSHRLADWAAQLGERLLHTSREQVQTDPDTFLPYLATSLNNQAIRLGDLGRREEALEAITEAVKVYRELVRARPDTFLPDLATSLSNQSVRLGGLGRYKEGLGAVTEAVAIRRELARARPDAFLSDLAMSLNNQSIQLGGLGRREEALGVATEAVKVYRELARARPDAFLPDLATSLSNQSIHLGGLGRREEALGVATEAVEVYRELARARPDAFLPNLAMSLNNQSIDLGGLGRREEALGVATEAVEVYRELARARPDAFLPDLAMSLNSQSVRLGGLGRYKEGLGAVTEAVAIRRELARARPDAFLPDLAMSLNNQSIHLGGLGRREEALEAITEAVKVYRELARVRPEAFLPDLAMSLNNQSGRLGEIGRREEALGVATEAVEVYRELARVRPEAFLPDLAMSLNNQSIHLGGLGRREEALEAITEAVAIRRELVQVRPQVHQKELRGSLRVLAWVNEISGETEGRSAL</sequence>
<dbReference type="InterPro" id="IPR026000">
    <property type="entry name" value="Apc5_dom"/>
</dbReference>
<feature type="domain" description="Novel STAND NTPase 5" evidence="3">
    <location>
        <begin position="258"/>
        <end position="354"/>
    </location>
</feature>
<gene>
    <name evidence="4" type="ORF">CKY47_02780</name>
</gene>
<dbReference type="InterPro" id="IPR009003">
    <property type="entry name" value="Peptidase_S1_PA"/>
</dbReference>
<evidence type="ECO:0000313" key="4">
    <source>
        <dbReference type="EMBL" id="MDQ2582927.1"/>
    </source>
</evidence>
<dbReference type="InterPro" id="IPR027417">
    <property type="entry name" value="P-loop_NTPase"/>
</dbReference>
<dbReference type="Proteomes" id="UP001225605">
    <property type="component" value="Unassembled WGS sequence"/>
</dbReference>
<dbReference type="Pfam" id="PF25199">
    <property type="entry name" value="nSTAND_NTPase5"/>
    <property type="match status" value="1"/>
</dbReference>
<evidence type="ECO:0000313" key="5">
    <source>
        <dbReference type="Proteomes" id="UP001225605"/>
    </source>
</evidence>
<dbReference type="Pfam" id="PF13374">
    <property type="entry name" value="TPR_10"/>
    <property type="match status" value="1"/>
</dbReference>
<feature type="domain" description="Anaphase-promoting complex subunit 5" evidence="2">
    <location>
        <begin position="1073"/>
        <end position="1094"/>
    </location>
</feature>
<evidence type="ECO:0000259" key="2">
    <source>
        <dbReference type="Pfam" id="PF12862"/>
    </source>
</evidence>
<dbReference type="InterPro" id="IPR057574">
    <property type="entry name" value="nSTAND_NTPase5_dom"/>
</dbReference>
<dbReference type="InterPro" id="IPR019734">
    <property type="entry name" value="TPR_rpt"/>
</dbReference>
<dbReference type="Gene3D" id="2.40.10.10">
    <property type="entry name" value="Trypsin-like serine proteases"/>
    <property type="match status" value="1"/>
</dbReference>
<organism evidence="4 5">
    <name type="scientific">Saccharothrix yanglingensis</name>
    <dbReference type="NCBI Taxonomy" id="659496"/>
    <lineage>
        <taxon>Bacteria</taxon>
        <taxon>Bacillati</taxon>
        <taxon>Actinomycetota</taxon>
        <taxon>Actinomycetes</taxon>
        <taxon>Pseudonocardiales</taxon>
        <taxon>Pseudonocardiaceae</taxon>
        <taxon>Saccharothrix</taxon>
    </lineage>
</organism>
<dbReference type="PANTHER" id="PTHR19959:SF119">
    <property type="entry name" value="FUNGAL LIPASE-LIKE DOMAIN-CONTAINING PROTEIN"/>
    <property type="match status" value="1"/>
</dbReference>
<evidence type="ECO:0000259" key="3">
    <source>
        <dbReference type="Pfam" id="PF25199"/>
    </source>
</evidence>
<dbReference type="PANTHER" id="PTHR19959">
    <property type="entry name" value="KINESIN LIGHT CHAIN"/>
    <property type="match status" value="1"/>
</dbReference>
<keyword evidence="5" id="KW-1185">Reference proteome</keyword>
<dbReference type="SUPFAM" id="SSF52540">
    <property type="entry name" value="P-loop containing nucleoside triphosphate hydrolases"/>
    <property type="match status" value="1"/>
</dbReference>
<feature type="region of interest" description="Disordered" evidence="1">
    <location>
        <begin position="101"/>
        <end position="122"/>
    </location>
</feature>
<comment type="caution">
    <text evidence="4">The sequence shown here is derived from an EMBL/GenBank/DDBJ whole genome shotgun (WGS) entry which is preliminary data.</text>
</comment>